<dbReference type="AlphaFoldDB" id="A0A0C1C815"/>
<evidence type="ECO:0000313" key="1">
    <source>
        <dbReference type="EMBL" id="KIA77175.1"/>
    </source>
</evidence>
<name>A0A0C1C815_9BACT</name>
<proteinExistence type="predicted"/>
<organism evidence="1 2">
    <name type="scientific">Parachlamydia acanthamoebae</name>
    <dbReference type="NCBI Taxonomy" id="83552"/>
    <lineage>
        <taxon>Bacteria</taxon>
        <taxon>Pseudomonadati</taxon>
        <taxon>Chlamydiota</taxon>
        <taxon>Chlamydiia</taxon>
        <taxon>Parachlamydiales</taxon>
        <taxon>Parachlamydiaceae</taxon>
        <taxon>Parachlamydia</taxon>
    </lineage>
</organism>
<gene>
    <name evidence="1" type="ORF">DB43_GT00160</name>
</gene>
<sequence>MALYHSGIASQTHEDKNRFEKQLEKIIKRYWLINMTFAADMLVIEQEFCTI</sequence>
<dbReference type="Proteomes" id="UP000031307">
    <property type="component" value="Unassembled WGS sequence"/>
</dbReference>
<protein>
    <submittedName>
        <fullName evidence="1">Uncharacterized protein</fullName>
    </submittedName>
</protein>
<evidence type="ECO:0000313" key="2">
    <source>
        <dbReference type="Proteomes" id="UP000031307"/>
    </source>
</evidence>
<reference evidence="1 2" key="1">
    <citation type="journal article" date="2014" name="Mol. Biol. Evol.">
        <title>Massive expansion of Ubiquitination-related gene families within the Chlamydiae.</title>
        <authorList>
            <person name="Domman D."/>
            <person name="Collingro A."/>
            <person name="Lagkouvardos I."/>
            <person name="Gehre L."/>
            <person name="Weinmaier T."/>
            <person name="Rattei T."/>
            <person name="Subtil A."/>
            <person name="Horn M."/>
        </authorList>
    </citation>
    <scope>NUCLEOTIDE SEQUENCE [LARGE SCALE GENOMIC DNA]</scope>
    <source>
        <strain evidence="1 2">OEW1</strain>
    </source>
</reference>
<dbReference type="PATRIC" id="fig|83552.4.peg.1680"/>
<accession>A0A0C1C815</accession>
<comment type="caution">
    <text evidence="1">The sequence shown here is derived from an EMBL/GenBank/DDBJ whole genome shotgun (WGS) entry which is preliminary data.</text>
</comment>
<dbReference type="EMBL" id="JSAM01000089">
    <property type="protein sequence ID" value="KIA77175.1"/>
    <property type="molecule type" value="Genomic_DNA"/>
</dbReference>